<protein>
    <submittedName>
        <fullName evidence="1">Uncharacterized protein</fullName>
    </submittedName>
</protein>
<dbReference type="RefSeq" id="WP_069777696.1">
    <property type="nucleotide sequence ID" value="NZ_CP017248.1"/>
</dbReference>
<organism evidence="1 2">
    <name type="scientific">Streptomyces fodineus</name>
    <dbReference type="NCBI Taxonomy" id="1904616"/>
    <lineage>
        <taxon>Bacteria</taxon>
        <taxon>Bacillati</taxon>
        <taxon>Actinomycetota</taxon>
        <taxon>Actinomycetes</taxon>
        <taxon>Kitasatosporales</taxon>
        <taxon>Streptomycetaceae</taxon>
        <taxon>Streptomyces</taxon>
    </lineage>
</organism>
<evidence type="ECO:0000313" key="1">
    <source>
        <dbReference type="EMBL" id="AOR31048.1"/>
    </source>
</evidence>
<gene>
    <name evidence="1" type="ORF">BFF78_08340</name>
</gene>
<accession>A0A1D7Y619</accession>
<evidence type="ECO:0000313" key="2">
    <source>
        <dbReference type="Proteomes" id="UP000094960"/>
    </source>
</evidence>
<sequence>MSTKVVDTSTMSAECALAQRPGYTDLHRQCSQTEDVPLPHSDGILLVHRCTCPHHVYNRELANADLLRFLDGTAAAGPIPDGGYELQLELPAEGAS</sequence>
<keyword evidence="2" id="KW-1185">Reference proteome</keyword>
<name>A0A1D7Y619_9ACTN</name>
<dbReference type="EMBL" id="CP017248">
    <property type="protein sequence ID" value="AOR31048.1"/>
    <property type="molecule type" value="Genomic_DNA"/>
</dbReference>
<dbReference type="AlphaFoldDB" id="A0A1D7Y619"/>
<dbReference type="KEGG" id="spun:BFF78_08340"/>
<dbReference type="Proteomes" id="UP000094960">
    <property type="component" value="Chromosome"/>
</dbReference>
<proteinExistence type="predicted"/>
<reference evidence="2" key="1">
    <citation type="submission" date="2016-09" db="EMBL/GenBank/DDBJ databases">
        <title>Streptomyces puniciscabiei strain:TW1S1 Genome sequencing and assembly.</title>
        <authorList>
            <person name="Kim M.-K."/>
            <person name="Kim S.B."/>
        </authorList>
    </citation>
    <scope>NUCLEOTIDE SEQUENCE [LARGE SCALE GENOMIC DNA]</scope>
    <source>
        <strain evidence="2">TW1S1</strain>
    </source>
</reference>